<feature type="compositionally biased region" description="Basic residues" evidence="1">
    <location>
        <begin position="332"/>
        <end position="343"/>
    </location>
</feature>
<gene>
    <name evidence="3" type="ORF">D9613_000290</name>
</gene>
<accession>A0A8H4QZJ9</accession>
<keyword evidence="2" id="KW-0472">Membrane</keyword>
<reference evidence="3 4" key="1">
    <citation type="submission" date="2019-12" db="EMBL/GenBank/DDBJ databases">
        <authorList>
            <person name="Floudas D."/>
            <person name="Bentzer J."/>
            <person name="Ahren D."/>
            <person name="Johansson T."/>
            <person name="Persson P."/>
            <person name="Tunlid A."/>
        </authorList>
    </citation>
    <scope>NUCLEOTIDE SEQUENCE [LARGE SCALE GENOMIC DNA]</scope>
    <source>
        <strain evidence="3 4">CBS 102.39</strain>
    </source>
</reference>
<keyword evidence="4" id="KW-1185">Reference proteome</keyword>
<feature type="region of interest" description="Disordered" evidence="1">
    <location>
        <begin position="247"/>
        <end position="343"/>
    </location>
</feature>
<organism evidence="3 4">
    <name type="scientific">Agrocybe pediades</name>
    <dbReference type="NCBI Taxonomy" id="84607"/>
    <lineage>
        <taxon>Eukaryota</taxon>
        <taxon>Fungi</taxon>
        <taxon>Dikarya</taxon>
        <taxon>Basidiomycota</taxon>
        <taxon>Agaricomycotina</taxon>
        <taxon>Agaricomycetes</taxon>
        <taxon>Agaricomycetidae</taxon>
        <taxon>Agaricales</taxon>
        <taxon>Agaricineae</taxon>
        <taxon>Strophariaceae</taxon>
        <taxon>Agrocybe</taxon>
    </lineage>
</organism>
<evidence type="ECO:0000313" key="4">
    <source>
        <dbReference type="Proteomes" id="UP000521872"/>
    </source>
</evidence>
<feature type="compositionally biased region" description="Low complexity" evidence="1">
    <location>
        <begin position="275"/>
        <end position="298"/>
    </location>
</feature>
<evidence type="ECO:0000256" key="2">
    <source>
        <dbReference type="SAM" id="Phobius"/>
    </source>
</evidence>
<keyword evidence="2" id="KW-1133">Transmembrane helix</keyword>
<proteinExistence type="predicted"/>
<evidence type="ECO:0000256" key="1">
    <source>
        <dbReference type="SAM" id="MobiDB-lite"/>
    </source>
</evidence>
<sequence>MLCFLSIISRGCVPAHQVSRKTFKLAVERDMISREIVMGSGLAGQASAGLSFRPSLSFSRCPFCLLLWPTLLAMYLIIAALLTCILSVAVDGVFAEKHTITFDNQCGFGSPRLIQKGNVLSTGEPFTSNGPFSSAIAYLQTGNCLLNGEGCTSVEMTLVNPTCPGCGSSTDISLIPPLKFSVPTTFSYQGGCQGQGATCATEDCKTAFFVPDDNQVQVQCQENDVNLLITFCGGGSGSKPITTLNVQPKPTPSSTHVQSASAAPASSSTVPPVKLLPISHSSSTLSSSIPTPTPSISSNAPACARNGSRRRRRRSLTSSSNSSNSEVDAHSHRVVHSRRRGHF</sequence>
<dbReference type="AlphaFoldDB" id="A0A8H4QZJ9"/>
<feature type="compositionally biased region" description="Low complexity" evidence="1">
    <location>
        <begin position="259"/>
        <end position="268"/>
    </location>
</feature>
<dbReference type="EMBL" id="JAACJL010000015">
    <property type="protein sequence ID" value="KAF4620525.1"/>
    <property type="molecule type" value="Genomic_DNA"/>
</dbReference>
<dbReference type="Proteomes" id="UP000521872">
    <property type="component" value="Unassembled WGS sequence"/>
</dbReference>
<feature type="transmembrane region" description="Helical" evidence="2">
    <location>
        <begin position="63"/>
        <end position="90"/>
    </location>
</feature>
<feature type="compositionally biased region" description="Polar residues" evidence="1">
    <location>
        <begin position="247"/>
        <end position="258"/>
    </location>
</feature>
<comment type="caution">
    <text evidence="3">The sequence shown here is derived from an EMBL/GenBank/DDBJ whole genome shotgun (WGS) entry which is preliminary data.</text>
</comment>
<name>A0A8H4QZJ9_9AGAR</name>
<keyword evidence="2" id="KW-0812">Transmembrane</keyword>
<protein>
    <submittedName>
        <fullName evidence="3">Uncharacterized protein</fullName>
    </submittedName>
</protein>
<evidence type="ECO:0000313" key="3">
    <source>
        <dbReference type="EMBL" id="KAF4620525.1"/>
    </source>
</evidence>
<feature type="compositionally biased region" description="Low complexity" evidence="1">
    <location>
        <begin position="316"/>
        <end position="325"/>
    </location>
</feature>